<reference evidence="6 7" key="1">
    <citation type="submission" date="2016-10" db="EMBL/GenBank/DDBJ databases">
        <authorList>
            <person name="de Groot N.N."/>
        </authorList>
    </citation>
    <scope>NUCLEOTIDE SEQUENCE [LARGE SCALE GENOMIC DNA]</scope>
    <source>
        <strain evidence="6 7">DSM 23142</strain>
    </source>
</reference>
<accession>A0A1G8DY43</accession>
<feature type="region of interest" description="Disordered" evidence="4">
    <location>
        <begin position="261"/>
        <end position="280"/>
    </location>
</feature>
<dbReference type="PROSITE" id="PS01124">
    <property type="entry name" value="HTH_ARAC_FAMILY_2"/>
    <property type="match status" value="1"/>
</dbReference>
<dbReference type="GO" id="GO:0043565">
    <property type="term" value="F:sequence-specific DNA binding"/>
    <property type="evidence" value="ECO:0007669"/>
    <property type="project" value="InterPro"/>
</dbReference>
<keyword evidence="3" id="KW-0804">Transcription</keyword>
<feature type="domain" description="HTH araC/xylS-type" evidence="5">
    <location>
        <begin position="171"/>
        <end position="272"/>
    </location>
</feature>
<name>A0A1G8DY43_9MICO</name>
<dbReference type="SMART" id="SM00342">
    <property type="entry name" value="HTH_ARAC"/>
    <property type="match status" value="1"/>
</dbReference>
<keyword evidence="1" id="KW-0805">Transcription regulation</keyword>
<keyword evidence="7" id="KW-1185">Reference proteome</keyword>
<dbReference type="InterPro" id="IPR018060">
    <property type="entry name" value="HTH_AraC"/>
</dbReference>
<dbReference type="RefSeq" id="WP_091492880.1">
    <property type="nucleotide sequence ID" value="NZ_LT629692.1"/>
</dbReference>
<evidence type="ECO:0000313" key="7">
    <source>
        <dbReference type="Proteomes" id="UP000199009"/>
    </source>
</evidence>
<dbReference type="STRING" id="370764.SAMN04489810_3480"/>
<dbReference type="PANTHER" id="PTHR46796:SF6">
    <property type="entry name" value="ARAC SUBFAMILY"/>
    <property type="match status" value="1"/>
</dbReference>
<evidence type="ECO:0000256" key="1">
    <source>
        <dbReference type="ARBA" id="ARBA00023015"/>
    </source>
</evidence>
<sequence length="280" mass="30308">MTIETSRARTLAVFGSVRIGEYVVPAGAPRPPFAGPRDGVGLHIVRSGEIAIDTKRGRHVFRAGDVYVSVFEPQMTFSLTGNVRLLSLIVPSAVLEGVGAPPAGQVRHLPSNGPLLAPTVDFIRRAAEVESASLTGFATYYFERLLQEMLIGVLIGGTSRVSIPQEPGVFAHSIAIITAQLSDHSLSPRSVADEVKISLRQLQRMHSARGTTVEREIRRARVEHAMGLLRDRTYDAMSVEQIGRYSGFSGGSSLARAMAAEGKMSPARERRHARTAERVA</sequence>
<dbReference type="OrthoDB" id="4944076at2"/>
<proteinExistence type="predicted"/>
<evidence type="ECO:0000313" key="6">
    <source>
        <dbReference type="EMBL" id="SDH62508.1"/>
    </source>
</evidence>
<evidence type="ECO:0000259" key="5">
    <source>
        <dbReference type="PROSITE" id="PS01124"/>
    </source>
</evidence>
<protein>
    <submittedName>
        <fullName evidence="6">AraC-binding-like domain-containing protein</fullName>
    </submittedName>
</protein>
<dbReference type="AlphaFoldDB" id="A0A1G8DY43"/>
<dbReference type="Gene3D" id="1.10.10.60">
    <property type="entry name" value="Homeodomain-like"/>
    <property type="match status" value="1"/>
</dbReference>
<dbReference type="Proteomes" id="UP000199009">
    <property type="component" value="Chromosome I"/>
</dbReference>
<evidence type="ECO:0000256" key="4">
    <source>
        <dbReference type="SAM" id="MobiDB-lite"/>
    </source>
</evidence>
<dbReference type="GO" id="GO:0003700">
    <property type="term" value="F:DNA-binding transcription factor activity"/>
    <property type="evidence" value="ECO:0007669"/>
    <property type="project" value="InterPro"/>
</dbReference>
<dbReference type="Pfam" id="PF12833">
    <property type="entry name" value="HTH_18"/>
    <property type="match status" value="1"/>
</dbReference>
<dbReference type="EMBL" id="LT629692">
    <property type="protein sequence ID" value="SDH62508.1"/>
    <property type="molecule type" value="Genomic_DNA"/>
</dbReference>
<organism evidence="6 7">
    <name type="scientific">Microbacterium pygmaeum</name>
    <dbReference type="NCBI Taxonomy" id="370764"/>
    <lineage>
        <taxon>Bacteria</taxon>
        <taxon>Bacillati</taxon>
        <taxon>Actinomycetota</taxon>
        <taxon>Actinomycetes</taxon>
        <taxon>Micrococcales</taxon>
        <taxon>Microbacteriaceae</taxon>
        <taxon>Microbacterium</taxon>
    </lineage>
</organism>
<keyword evidence="2" id="KW-0238">DNA-binding</keyword>
<dbReference type="PANTHER" id="PTHR46796">
    <property type="entry name" value="HTH-TYPE TRANSCRIPTIONAL ACTIVATOR RHAS-RELATED"/>
    <property type="match status" value="1"/>
</dbReference>
<dbReference type="InterPro" id="IPR050204">
    <property type="entry name" value="AraC_XylS_family_regulators"/>
</dbReference>
<evidence type="ECO:0000256" key="2">
    <source>
        <dbReference type="ARBA" id="ARBA00023125"/>
    </source>
</evidence>
<gene>
    <name evidence="6" type="ORF">SAMN04489810_3480</name>
</gene>
<evidence type="ECO:0000256" key="3">
    <source>
        <dbReference type="ARBA" id="ARBA00023163"/>
    </source>
</evidence>